<keyword evidence="7" id="KW-1185">Reference proteome</keyword>
<gene>
    <name evidence="6" type="ORF">FGK64_07595</name>
</gene>
<name>A0ABY2X9U4_9RHOB</name>
<dbReference type="InterPro" id="IPR000847">
    <property type="entry name" value="LysR_HTH_N"/>
</dbReference>
<comment type="caution">
    <text evidence="6">The sequence shown here is derived from an EMBL/GenBank/DDBJ whole genome shotgun (WGS) entry which is preliminary data.</text>
</comment>
<accession>A0ABY2X9U4</accession>
<protein>
    <submittedName>
        <fullName evidence="6">LysR family transcriptional regulator</fullName>
    </submittedName>
</protein>
<dbReference type="InterPro" id="IPR036388">
    <property type="entry name" value="WH-like_DNA-bd_sf"/>
</dbReference>
<organism evidence="6 7">
    <name type="scientific">Arenibacterium halophilum</name>
    <dbReference type="NCBI Taxonomy" id="2583821"/>
    <lineage>
        <taxon>Bacteria</taxon>
        <taxon>Pseudomonadati</taxon>
        <taxon>Pseudomonadota</taxon>
        <taxon>Alphaproteobacteria</taxon>
        <taxon>Rhodobacterales</taxon>
        <taxon>Paracoccaceae</taxon>
        <taxon>Arenibacterium</taxon>
    </lineage>
</organism>
<dbReference type="EMBL" id="VCPC01000002">
    <property type="protein sequence ID" value="TMV12664.1"/>
    <property type="molecule type" value="Genomic_DNA"/>
</dbReference>
<keyword evidence="2" id="KW-0805">Transcription regulation</keyword>
<proteinExistence type="inferred from homology"/>
<evidence type="ECO:0000256" key="2">
    <source>
        <dbReference type="ARBA" id="ARBA00023015"/>
    </source>
</evidence>
<dbReference type="PANTHER" id="PTHR30419">
    <property type="entry name" value="HTH-TYPE TRANSCRIPTIONAL REGULATOR YBHD"/>
    <property type="match status" value="1"/>
</dbReference>
<dbReference type="Pfam" id="PF03466">
    <property type="entry name" value="LysR_substrate"/>
    <property type="match status" value="1"/>
</dbReference>
<evidence type="ECO:0000313" key="6">
    <source>
        <dbReference type="EMBL" id="TMV12664.1"/>
    </source>
</evidence>
<dbReference type="Proteomes" id="UP001191082">
    <property type="component" value="Unassembled WGS sequence"/>
</dbReference>
<dbReference type="SUPFAM" id="SSF53850">
    <property type="entry name" value="Periplasmic binding protein-like II"/>
    <property type="match status" value="1"/>
</dbReference>
<dbReference type="InterPro" id="IPR036390">
    <property type="entry name" value="WH_DNA-bd_sf"/>
</dbReference>
<reference evidence="6 7" key="1">
    <citation type="submission" date="2019-05" db="EMBL/GenBank/DDBJ databases">
        <title>Marivita sp. nov. isolated from sea sediment.</title>
        <authorList>
            <person name="Kim W."/>
        </authorList>
    </citation>
    <scope>NUCLEOTIDE SEQUENCE [LARGE SCALE GENOMIC DNA]</scope>
    <source>
        <strain evidence="6 7">CAU 1492</strain>
    </source>
</reference>
<dbReference type="Gene3D" id="1.10.10.10">
    <property type="entry name" value="Winged helix-like DNA-binding domain superfamily/Winged helix DNA-binding domain"/>
    <property type="match status" value="1"/>
</dbReference>
<evidence type="ECO:0000313" key="7">
    <source>
        <dbReference type="Proteomes" id="UP001191082"/>
    </source>
</evidence>
<evidence type="ECO:0000256" key="1">
    <source>
        <dbReference type="ARBA" id="ARBA00009437"/>
    </source>
</evidence>
<keyword evidence="4" id="KW-0804">Transcription</keyword>
<evidence type="ECO:0000256" key="3">
    <source>
        <dbReference type="ARBA" id="ARBA00023125"/>
    </source>
</evidence>
<comment type="similarity">
    <text evidence="1">Belongs to the LysR transcriptional regulatory family.</text>
</comment>
<sequence length="360" mass="39145">MPVALRPCSGRHAHDAGSDNCQMHALPFSCLVRIIVSAMKSQYKRINRIVGSDNLMRISLRQMQAFHAVAAGSSFTEAAQRMNLTQSAVSMLVRQMEQELDLVLFDRVHRSARLTETGARLLPTVARILGDVGNVVEAAADLRALHRGTLRLAVPPMLACSWLPPLLARFTRQHPAIELDLSDVTVDSVVSAIADSAAEIGIGPERSLPSGVARAPLWHETMQLVVPRGSPILSPEAMLEATEGSAPQWINYSDEFSLHLERTLWSRAPGARAAQVRVRNLTTALAMVGAGQGLTAAPRYARVFAQQFNVEFRPLSGPEADRAFYLYQRDGAALSPVAQAFVDLTRAQIAAGHPERADHG</sequence>
<dbReference type="InterPro" id="IPR005119">
    <property type="entry name" value="LysR_subst-bd"/>
</dbReference>
<feature type="domain" description="HTH lysR-type" evidence="5">
    <location>
        <begin position="58"/>
        <end position="115"/>
    </location>
</feature>
<dbReference type="PROSITE" id="PS50931">
    <property type="entry name" value="HTH_LYSR"/>
    <property type="match status" value="1"/>
</dbReference>
<dbReference type="Gene3D" id="3.40.190.290">
    <property type="match status" value="1"/>
</dbReference>
<evidence type="ECO:0000256" key="4">
    <source>
        <dbReference type="ARBA" id="ARBA00023163"/>
    </source>
</evidence>
<dbReference type="InterPro" id="IPR050950">
    <property type="entry name" value="HTH-type_LysR_regulators"/>
</dbReference>
<evidence type="ECO:0000259" key="5">
    <source>
        <dbReference type="PROSITE" id="PS50931"/>
    </source>
</evidence>
<dbReference type="SUPFAM" id="SSF46785">
    <property type="entry name" value="Winged helix' DNA-binding domain"/>
    <property type="match status" value="1"/>
</dbReference>
<keyword evidence="3" id="KW-0238">DNA-binding</keyword>
<dbReference type="PANTHER" id="PTHR30419:SF30">
    <property type="entry name" value="LYSR FAMILY TRANSCRIPTIONAL REGULATOR"/>
    <property type="match status" value="1"/>
</dbReference>
<dbReference type="Pfam" id="PF00126">
    <property type="entry name" value="HTH_1"/>
    <property type="match status" value="1"/>
</dbReference>
<dbReference type="PRINTS" id="PR00039">
    <property type="entry name" value="HTHLYSR"/>
</dbReference>